<feature type="compositionally biased region" description="Basic and acidic residues" evidence="1">
    <location>
        <begin position="21"/>
        <end position="51"/>
    </location>
</feature>
<evidence type="ECO:0000256" key="1">
    <source>
        <dbReference type="SAM" id="MobiDB-lite"/>
    </source>
</evidence>
<proteinExistence type="predicted"/>
<dbReference type="Proteomes" id="UP000829685">
    <property type="component" value="Unassembled WGS sequence"/>
</dbReference>
<name>A0A9P9WSP2_9PEZI</name>
<comment type="caution">
    <text evidence="2">The sequence shown here is derived from an EMBL/GenBank/DDBJ whole genome shotgun (WGS) entry which is preliminary data.</text>
</comment>
<organism evidence="2 3">
    <name type="scientific">Neoarthrinium moseri</name>
    <dbReference type="NCBI Taxonomy" id="1658444"/>
    <lineage>
        <taxon>Eukaryota</taxon>
        <taxon>Fungi</taxon>
        <taxon>Dikarya</taxon>
        <taxon>Ascomycota</taxon>
        <taxon>Pezizomycotina</taxon>
        <taxon>Sordariomycetes</taxon>
        <taxon>Xylariomycetidae</taxon>
        <taxon>Amphisphaeriales</taxon>
        <taxon>Apiosporaceae</taxon>
        <taxon>Neoarthrinium</taxon>
    </lineage>
</organism>
<sequence length="191" mass="20830">MAPSLLGGTAAGLLAEDLLESQERGPFECSEERADAYGDYDNSKEVDEARTPHSPKPCNGLDVQDRGEKKSPRSDSGYHSDGACDAKGEQYDARRCLSPDTLRLADEIWGSENSDENPPPPPVDAVNETGQGPQRFNRKRASALVEDDALAHHGTDKTRQCSPKRKSAVVEDPASEVRLTEVKKKRLEAVL</sequence>
<feature type="compositionally biased region" description="Basic and acidic residues" evidence="1">
    <location>
        <begin position="149"/>
        <end position="159"/>
    </location>
</feature>
<dbReference type="EMBL" id="JAFIMR010000006">
    <property type="protein sequence ID" value="KAI1877659.1"/>
    <property type="molecule type" value="Genomic_DNA"/>
</dbReference>
<dbReference type="AlphaFoldDB" id="A0A9P9WSP2"/>
<reference evidence="2" key="1">
    <citation type="submission" date="2021-03" db="EMBL/GenBank/DDBJ databases">
        <title>Revisited historic fungal species revealed as producer of novel bioactive compounds through whole genome sequencing and comparative genomics.</title>
        <authorList>
            <person name="Vignolle G.A."/>
            <person name="Hochenegger N."/>
            <person name="Mach R.L."/>
            <person name="Mach-Aigner A.R."/>
            <person name="Javad Rahimi M."/>
            <person name="Salim K.A."/>
            <person name="Chan C.M."/>
            <person name="Lim L.B.L."/>
            <person name="Cai F."/>
            <person name="Druzhinina I.S."/>
            <person name="U'Ren J.M."/>
            <person name="Derntl C."/>
        </authorList>
    </citation>
    <scope>NUCLEOTIDE SEQUENCE</scope>
    <source>
        <strain evidence="2">TUCIM 5799</strain>
    </source>
</reference>
<protein>
    <submittedName>
        <fullName evidence="2">Uncharacterized protein</fullName>
    </submittedName>
</protein>
<keyword evidence="3" id="KW-1185">Reference proteome</keyword>
<feature type="compositionally biased region" description="Basic and acidic residues" evidence="1">
    <location>
        <begin position="63"/>
        <end position="97"/>
    </location>
</feature>
<accession>A0A9P9WSP2</accession>
<gene>
    <name evidence="2" type="ORF">JX265_003667</name>
</gene>
<evidence type="ECO:0000313" key="2">
    <source>
        <dbReference type="EMBL" id="KAI1877659.1"/>
    </source>
</evidence>
<feature type="region of interest" description="Disordered" evidence="1">
    <location>
        <begin position="17"/>
        <end position="174"/>
    </location>
</feature>
<evidence type="ECO:0000313" key="3">
    <source>
        <dbReference type="Proteomes" id="UP000829685"/>
    </source>
</evidence>